<name>A0A239JE92_9SPHN</name>
<keyword evidence="3" id="KW-0966">Cell projection</keyword>
<dbReference type="InterPro" id="IPR021136">
    <property type="entry name" value="Flagellar_hook_control-like_C"/>
</dbReference>
<reference evidence="3 4" key="1">
    <citation type="submission" date="2017-06" db="EMBL/GenBank/DDBJ databases">
        <authorList>
            <person name="Kim H.J."/>
            <person name="Triplett B.A."/>
        </authorList>
    </citation>
    <scope>NUCLEOTIDE SEQUENCE [LARGE SCALE GENOMIC DNA]</scope>
    <source>
        <strain evidence="3 4">DS15</strain>
    </source>
</reference>
<dbReference type="CDD" id="cd17470">
    <property type="entry name" value="T3SS_Flik_C"/>
    <property type="match status" value="1"/>
</dbReference>
<feature type="domain" description="Flagellar hook-length control protein-like C-terminal" evidence="2">
    <location>
        <begin position="259"/>
        <end position="330"/>
    </location>
</feature>
<dbReference type="OrthoDB" id="7478760at2"/>
<evidence type="ECO:0000313" key="4">
    <source>
        <dbReference type="Proteomes" id="UP000198339"/>
    </source>
</evidence>
<protein>
    <submittedName>
        <fullName evidence="3">Flagellar hook-length control protein FliK</fullName>
    </submittedName>
</protein>
<feature type="compositionally biased region" description="Low complexity" evidence="1">
    <location>
        <begin position="337"/>
        <end position="348"/>
    </location>
</feature>
<keyword evidence="3" id="KW-0282">Flagellum</keyword>
<dbReference type="Pfam" id="PF02120">
    <property type="entry name" value="Flg_hook"/>
    <property type="match status" value="1"/>
</dbReference>
<accession>A0A239JE92</accession>
<evidence type="ECO:0000256" key="1">
    <source>
        <dbReference type="SAM" id="MobiDB-lite"/>
    </source>
</evidence>
<keyword evidence="4" id="KW-1185">Reference proteome</keyword>
<organism evidence="3 4">
    <name type="scientific">Sphingopyxis indica</name>
    <dbReference type="NCBI Taxonomy" id="436663"/>
    <lineage>
        <taxon>Bacteria</taxon>
        <taxon>Pseudomonadati</taxon>
        <taxon>Pseudomonadota</taxon>
        <taxon>Alphaproteobacteria</taxon>
        <taxon>Sphingomonadales</taxon>
        <taxon>Sphingomonadaceae</taxon>
        <taxon>Sphingopyxis</taxon>
    </lineage>
</organism>
<feature type="compositionally biased region" description="Basic and acidic residues" evidence="1">
    <location>
        <begin position="361"/>
        <end position="385"/>
    </location>
</feature>
<evidence type="ECO:0000313" key="3">
    <source>
        <dbReference type="EMBL" id="SNT04145.1"/>
    </source>
</evidence>
<dbReference type="Proteomes" id="UP000198339">
    <property type="component" value="Unassembled WGS sequence"/>
</dbReference>
<feature type="region of interest" description="Disordered" evidence="1">
    <location>
        <begin position="161"/>
        <end position="204"/>
    </location>
</feature>
<evidence type="ECO:0000259" key="2">
    <source>
        <dbReference type="Pfam" id="PF02120"/>
    </source>
</evidence>
<dbReference type="EMBL" id="FZPA01000010">
    <property type="protein sequence ID" value="SNT04145.1"/>
    <property type="molecule type" value="Genomic_DNA"/>
</dbReference>
<dbReference type="RefSeq" id="WP_089216530.1">
    <property type="nucleotide sequence ID" value="NZ_FZPA01000010.1"/>
</dbReference>
<keyword evidence="3" id="KW-0969">Cilium</keyword>
<feature type="region of interest" description="Disordered" evidence="1">
    <location>
        <begin position="330"/>
        <end position="385"/>
    </location>
</feature>
<proteinExistence type="predicted"/>
<dbReference type="AlphaFoldDB" id="A0A239JE92"/>
<feature type="region of interest" description="Disordered" evidence="1">
    <location>
        <begin position="66"/>
        <end position="89"/>
    </location>
</feature>
<feature type="compositionally biased region" description="Low complexity" evidence="1">
    <location>
        <begin position="189"/>
        <end position="201"/>
    </location>
</feature>
<dbReference type="Gene3D" id="3.30.750.140">
    <property type="match status" value="1"/>
</dbReference>
<gene>
    <name evidence="3" type="ORF">SAMN06295955_11033</name>
</gene>
<sequence>MMNALPQQTSAQGGLMAVLAGLGAKPTGGSAPAGFEALFADMPLAEGVSPLPAEALQQFRRAVADEGKVAPAGGEAAPADTATPQTRPAATGNDAAAAAALLIRIATGAPAGQAAVSTPAATQAVAGKGKADSDESGEVPVADEEAAPANPLLALATPVAADPAKPVQAQDAKPEEAPALPRPAKHEAATPFADTTPAAAPKTGKAVDTGAAMAVLFAQPAPQAHAASAPAAAAAPVAERVLDMGSDDAWIAQLAADIAATKSQEGDISFRLMPRHLGRLDVAMTSSEGGVSVKLDTQHEATATLVHAAQGKLVDDLRQQGVRVTGAEVTCTPGETGRQSQGQSQGRSATPDAAHLIETATAEHAEPRADTTHGARAADRRGRFA</sequence>
<dbReference type="InterPro" id="IPR038610">
    <property type="entry name" value="FliK-like_C_sf"/>
</dbReference>